<name>A0AAV4J3T1_9GAST</name>
<comment type="caution">
    <text evidence="2">The sequence shown here is derived from an EMBL/GenBank/DDBJ whole genome shotgun (WGS) entry which is preliminary data.</text>
</comment>
<sequence length="77" mass="8534">MDFADDLAMLSNNHQQIQEETSTLNVTLESLGLKINEKKAKFSDVNSFTYQGSTIIEEGGVEECVKKQGKPVKPSWG</sequence>
<dbReference type="PROSITE" id="PS50878">
    <property type="entry name" value="RT_POL"/>
    <property type="match status" value="1"/>
</dbReference>
<dbReference type="AlphaFoldDB" id="A0AAV4J3T1"/>
<gene>
    <name evidence="2" type="ORF">ElyMa_003216800</name>
</gene>
<dbReference type="Proteomes" id="UP000762676">
    <property type="component" value="Unassembled WGS sequence"/>
</dbReference>
<dbReference type="EMBL" id="BMAT01006617">
    <property type="protein sequence ID" value="GFS16535.1"/>
    <property type="molecule type" value="Genomic_DNA"/>
</dbReference>
<evidence type="ECO:0000259" key="1">
    <source>
        <dbReference type="PROSITE" id="PS50878"/>
    </source>
</evidence>
<dbReference type="Pfam" id="PF00078">
    <property type="entry name" value="RVT_1"/>
    <property type="match status" value="1"/>
</dbReference>
<dbReference type="InterPro" id="IPR000477">
    <property type="entry name" value="RT_dom"/>
</dbReference>
<proteinExistence type="predicted"/>
<evidence type="ECO:0000313" key="3">
    <source>
        <dbReference type="Proteomes" id="UP000762676"/>
    </source>
</evidence>
<keyword evidence="3" id="KW-1185">Reference proteome</keyword>
<protein>
    <recommendedName>
        <fullName evidence="1">Reverse transcriptase domain-containing protein</fullName>
    </recommendedName>
</protein>
<feature type="domain" description="Reverse transcriptase" evidence="1">
    <location>
        <begin position="1"/>
        <end position="55"/>
    </location>
</feature>
<accession>A0AAV4J3T1</accession>
<reference evidence="2 3" key="1">
    <citation type="journal article" date="2021" name="Elife">
        <title>Chloroplast acquisition without the gene transfer in kleptoplastic sea slugs, Plakobranchus ocellatus.</title>
        <authorList>
            <person name="Maeda T."/>
            <person name="Takahashi S."/>
            <person name="Yoshida T."/>
            <person name="Shimamura S."/>
            <person name="Takaki Y."/>
            <person name="Nagai Y."/>
            <person name="Toyoda A."/>
            <person name="Suzuki Y."/>
            <person name="Arimoto A."/>
            <person name="Ishii H."/>
            <person name="Satoh N."/>
            <person name="Nishiyama T."/>
            <person name="Hasebe M."/>
            <person name="Maruyama T."/>
            <person name="Minagawa J."/>
            <person name="Obokata J."/>
            <person name="Shigenobu S."/>
        </authorList>
    </citation>
    <scope>NUCLEOTIDE SEQUENCE [LARGE SCALE GENOMIC DNA]</scope>
</reference>
<organism evidence="2 3">
    <name type="scientific">Elysia marginata</name>
    <dbReference type="NCBI Taxonomy" id="1093978"/>
    <lineage>
        <taxon>Eukaryota</taxon>
        <taxon>Metazoa</taxon>
        <taxon>Spiralia</taxon>
        <taxon>Lophotrochozoa</taxon>
        <taxon>Mollusca</taxon>
        <taxon>Gastropoda</taxon>
        <taxon>Heterobranchia</taxon>
        <taxon>Euthyneura</taxon>
        <taxon>Panpulmonata</taxon>
        <taxon>Sacoglossa</taxon>
        <taxon>Placobranchoidea</taxon>
        <taxon>Plakobranchidae</taxon>
        <taxon>Elysia</taxon>
    </lineage>
</organism>
<evidence type="ECO:0000313" key="2">
    <source>
        <dbReference type="EMBL" id="GFS16535.1"/>
    </source>
</evidence>